<proteinExistence type="predicted"/>
<dbReference type="AlphaFoldDB" id="A0A7S1IYA4"/>
<gene>
    <name evidence="1" type="ORF">EGYM00392_LOCUS37826</name>
</gene>
<dbReference type="EMBL" id="HBGA01101555">
    <property type="protein sequence ID" value="CAD9026696.1"/>
    <property type="molecule type" value="Transcribed_RNA"/>
</dbReference>
<name>A0A7S1IYA4_9EUGL</name>
<evidence type="ECO:0000313" key="1">
    <source>
        <dbReference type="EMBL" id="CAD9026696.1"/>
    </source>
</evidence>
<reference evidence="1" key="1">
    <citation type="submission" date="2021-01" db="EMBL/GenBank/DDBJ databases">
        <authorList>
            <person name="Corre E."/>
            <person name="Pelletier E."/>
            <person name="Niang G."/>
            <person name="Scheremetjew M."/>
            <person name="Finn R."/>
            <person name="Kale V."/>
            <person name="Holt S."/>
            <person name="Cochrane G."/>
            <person name="Meng A."/>
            <person name="Brown T."/>
            <person name="Cohen L."/>
        </authorList>
    </citation>
    <scope>NUCLEOTIDE SEQUENCE</scope>
    <source>
        <strain evidence="1">NIES-381</strain>
    </source>
</reference>
<sequence length="126" mass="14552">MPAPKGKVVAWSAWAAEWSHHQDLCLRGNDCICLTLNCAFTQCRMNNFILHNPELQGCRPSPCSLLIKNVVTIFYFWPTFSLLQLVCLDFGSFFQFLHFSSCHMSRGLYPENLIQHKNPFFLAENH</sequence>
<protein>
    <submittedName>
        <fullName evidence="1">Uncharacterized protein</fullName>
    </submittedName>
</protein>
<organism evidence="1">
    <name type="scientific">Eutreptiella gymnastica</name>
    <dbReference type="NCBI Taxonomy" id="73025"/>
    <lineage>
        <taxon>Eukaryota</taxon>
        <taxon>Discoba</taxon>
        <taxon>Euglenozoa</taxon>
        <taxon>Euglenida</taxon>
        <taxon>Spirocuta</taxon>
        <taxon>Euglenophyceae</taxon>
        <taxon>Eutreptiales</taxon>
        <taxon>Eutreptiaceae</taxon>
        <taxon>Eutreptiella</taxon>
    </lineage>
</organism>
<accession>A0A7S1IYA4</accession>